<dbReference type="CDD" id="cd01335">
    <property type="entry name" value="Radical_SAM"/>
    <property type="match status" value="1"/>
</dbReference>
<gene>
    <name evidence="8 10" type="primary">lipA</name>
    <name evidence="10" type="ORF">GURASL_03390</name>
</gene>
<keyword evidence="11" id="KW-1185">Reference proteome</keyword>
<keyword evidence="4 8" id="KW-0479">Metal-binding</keyword>
<evidence type="ECO:0000256" key="8">
    <source>
        <dbReference type="HAMAP-Rule" id="MF_00206"/>
    </source>
</evidence>
<dbReference type="InterPro" id="IPR003698">
    <property type="entry name" value="Lipoyl_synth"/>
</dbReference>
<dbReference type="PANTHER" id="PTHR10949:SF0">
    <property type="entry name" value="LIPOYL SYNTHASE, MITOCHONDRIAL"/>
    <property type="match status" value="1"/>
</dbReference>
<comment type="function">
    <text evidence="8">Catalyzes the radical-mediated insertion of two sulfur atoms into the C-6 and C-8 positions of the octanoyl moiety bound to the lipoyl domains of lipoate-dependent enzymes, thereby converting the octanoylated domains into lipoylated derivatives.</text>
</comment>
<keyword evidence="8" id="KW-0963">Cytoplasm</keyword>
<dbReference type="SFLD" id="SFLDF00271">
    <property type="entry name" value="lipoyl_synthase"/>
    <property type="match status" value="1"/>
</dbReference>
<feature type="domain" description="Radical SAM core" evidence="9">
    <location>
        <begin position="47"/>
        <end position="262"/>
    </location>
</feature>
<dbReference type="InterPro" id="IPR013785">
    <property type="entry name" value="Aldolase_TIM"/>
</dbReference>
<dbReference type="NCBIfam" id="NF004019">
    <property type="entry name" value="PRK05481.1"/>
    <property type="match status" value="1"/>
</dbReference>
<keyword evidence="5 8" id="KW-0408">Iron</keyword>
<feature type="binding site" evidence="8">
    <location>
        <position position="65"/>
    </location>
    <ligand>
        <name>[4Fe-4S] cluster</name>
        <dbReference type="ChEBI" id="CHEBI:49883"/>
        <label>2</label>
        <note>4Fe-4S-S-AdoMet</note>
    </ligand>
</feature>
<feature type="binding site" evidence="8">
    <location>
        <position position="68"/>
    </location>
    <ligand>
        <name>[4Fe-4S] cluster</name>
        <dbReference type="ChEBI" id="CHEBI:49883"/>
        <label>2</label>
        <note>4Fe-4S-S-AdoMet</note>
    </ligand>
</feature>
<evidence type="ECO:0000256" key="5">
    <source>
        <dbReference type="ARBA" id="ARBA00023004"/>
    </source>
</evidence>
<dbReference type="InterPro" id="IPR006638">
    <property type="entry name" value="Elp3/MiaA/NifB-like_rSAM"/>
</dbReference>
<dbReference type="RefSeq" id="WP_282001399.1">
    <property type="nucleotide sequence ID" value="NZ_AP027151.1"/>
</dbReference>
<sequence length="281" mass="30698">MNIVRKPEWLQKKINPAAHAEMEGLLGELRLHTVCQEARCPNISECFRQRQATFLILGALCTRRCSFCNVTKRSPVPPDTGEPARVAAAVARLALSHVVITSPTRDDLADGGAAHYAATVAAIRGAAPATTIELLIPDFQGSRTALATVVASGPAIVGHNLETVPRLYQIRSGADYHRSLAVLETLRELAPSLRTKSGVMLGLGETEEELFAVLDDLRRVDCSYLSLGQYLAPSRAHHPVIEYLPPETFDRYREQALAMGFAHVESGPYVRSSYHAARYGE</sequence>
<evidence type="ECO:0000259" key="9">
    <source>
        <dbReference type="PROSITE" id="PS51918"/>
    </source>
</evidence>
<dbReference type="Gene3D" id="3.20.20.70">
    <property type="entry name" value="Aldolase class I"/>
    <property type="match status" value="1"/>
</dbReference>
<keyword evidence="3 8" id="KW-0949">S-adenosyl-L-methionine</keyword>
<dbReference type="NCBIfam" id="TIGR00510">
    <property type="entry name" value="lipA"/>
    <property type="match status" value="1"/>
</dbReference>
<dbReference type="Pfam" id="PF04055">
    <property type="entry name" value="Radical_SAM"/>
    <property type="match status" value="1"/>
</dbReference>
<dbReference type="InterPro" id="IPR058240">
    <property type="entry name" value="rSAM_sf"/>
</dbReference>
<comment type="subcellular location">
    <subcellularLocation>
        <location evidence="8">Cytoplasm</location>
    </subcellularLocation>
</comment>
<evidence type="ECO:0000313" key="11">
    <source>
        <dbReference type="Proteomes" id="UP001317705"/>
    </source>
</evidence>
<accession>A0ABM8EG77</accession>
<dbReference type="PANTHER" id="PTHR10949">
    <property type="entry name" value="LIPOYL SYNTHASE"/>
    <property type="match status" value="1"/>
</dbReference>
<name>A0ABM8EG77_9BACT</name>
<feature type="binding site" evidence="8">
    <location>
        <position position="61"/>
    </location>
    <ligand>
        <name>[4Fe-4S] cluster</name>
        <dbReference type="ChEBI" id="CHEBI:49883"/>
        <label>2</label>
        <note>4Fe-4S-S-AdoMet</note>
    </ligand>
</feature>
<dbReference type="SMART" id="SM00729">
    <property type="entry name" value="Elp3"/>
    <property type="match status" value="1"/>
</dbReference>
<dbReference type="EC" id="2.8.1.8" evidence="8"/>
<feature type="binding site" evidence="8">
    <location>
        <position position="35"/>
    </location>
    <ligand>
        <name>[4Fe-4S] cluster</name>
        <dbReference type="ChEBI" id="CHEBI:49883"/>
        <label>1</label>
    </ligand>
</feature>
<dbReference type="NCBIfam" id="NF009544">
    <property type="entry name" value="PRK12928.1"/>
    <property type="match status" value="1"/>
</dbReference>
<evidence type="ECO:0000256" key="4">
    <source>
        <dbReference type="ARBA" id="ARBA00022723"/>
    </source>
</evidence>
<organism evidence="10 11">
    <name type="scientific">Geotalea uraniireducens</name>
    <dbReference type="NCBI Taxonomy" id="351604"/>
    <lineage>
        <taxon>Bacteria</taxon>
        <taxon>Pseudomonadati</taxon>
        <taxon>Thermodesulfobacteriota</taxon>
        <taxon>Desulfuromonadia</taxon>
        <taxon>Geobacterales</taxon>
        <taxon>Geobacteraceae</taxon>
        <taxon>Geotalea</taxon>
    </lineage>
</organism>
<dbReference type="PROSITE" id="PS51918">
    <property type="entry name" value="RADICAL_SAM"/>
    <property type="match status" value="1"/>
</dbReference>
<dbReference type="SUPFAM" id="SSF102114">
    <property type="entry name" value="Radical SAM enzymes"/>
    <property type="match status" value="1"/>
</dbReference>
<comment type="pathway">
    <text evidence="8">Protein modification; protein lipoylation via endogenous pathway; protein N(6)-(lipoyl)lysine from octanoyl-[acyl-carrier-protein]: step 2/2.</text>
</comment>
<dbReference type="SFLD" id="SFLDG01058">
    <property type="entry name" value="lipoyl_synthase_like"/>
    <property type="match status" value="1"/>
</dbReference>
<comment type="catalytic activity">
    <reaction evidence="7 8">
        <text>[[Fe-S] cluster scaffold protein carrying a second [4Fe-4S](2+) cluster] + N(6)-octanoyl-L-lysyl-[protein] + 2 oxidized [2Fe-2S]-[ferredoxin] + 2 S-adenosyl-L-methionine + 4 H(+) = [[Fe-S] cluster scaffold protein] + N(6)-[(R)-dihydrolipoyl]-L-lysyl-[protein] + 4 Fe(3+) + 2 hydrogen sulfide + 2 5'-deoxyadenosine + 2 L-methionine + 2 reduced [2Fe-2S]-[ferredoxin]</text>
        <dbReference type="Rhea" id="RHEA:16585"/>
        <dbReference type="Rhea" id="RHEA-COMP:9928"/>
        <dbReference type="Rhea" id="RHEA-COMP:10000"/>
        <dbReference type="Rhea" id="RHEA-COMP:10001"/>
        <dbReference type="Rhea" id="RHEA-COMP:10475"/>
        <dbReference type="Rhea" id="RHEA-COMP:14568"/>
        <dbReference type="Rhea" id="RHEA-COMP:14569"/>
        <dbReference type="ChEBI" id="CHEBI:15378"/>
        <dbReference type="ChEBI" id="CHEBI:17319"/>
        <dbReference type="ChEBI" id="CHEBI:29034"/>
        <dbReference type="ChEBI" id="CHEBI:29919"/>
        <dbReference type="ChEBI" id="CHEBI:33722"/>
        <dbReference type="ChEBI" id="CHEBI:33737"/>
        <dbReference type="ChEBI" id="CHEBI:33738"/>
        <dbReference type="ChEBI" id="CHEBI:57844"/>
        <dbReference type="ChEBI" id="CHEBI:59789"/>
        <dbReference type="ChEBI" id="CHEBI:78809"/>
        <dbReference type="ChEBI" id="CHEBI:83100"/>
        <dbReference type="EC" id="2.8.1.8"/>
    </reaction>
</comment>
<reference evidence="10 11" key="1">
    <citation type="submission" date="2022-12" db="EMBL/GenBank/DDBJ databases">
        <title>Polyphasic characterization of Geotalea uranireducens NIT-SL11 newly isolated from a complex of sewage sludge and microbially reduced graphene oxide.</title>
        <authorList>
            <person name="Xie L."/>
            <person name="Yoshida N."/>
            <person name="Meng L."/>
        </authorList>
    </citation>
    <scope>NUCLEOTIDE SEQUENCE [LARGE SCALE GENOMIC DNA]</scope>
    <source>
        <strain evidence="10 11">NIT-SL11</strain>
    </source>
</reference>
<dbReference type="HAMAP" id="MF_00206">
    <property type="entry name" value="Lipoyl_synth"/>
    <property type="match status" value="1"/>
</dbReference>
<evidence type="ECO:0000256" key="3">
    <source>
        <dbReference type="ARBA" id="ARBA00022691"/>
    </source>
</evidence>
<feature type="binding site" evidence="8">
    <location>
        <position position="273"/>
    </location>
    <ligand>
        <name>[4Fe-4S] cluster</name>
        <dbReference type="ChEBI" id="CHEBI:49883"/>
        <label>1</label>
    </ligand>
</feature>
<keyword evidence="2 8" id="KW-0808">Transferase</keyword>
<feature type="binding site" evidence="8">
    <location>
        <position position="40"/>
    </location>
    <ligand>
        <name>[4Fe-4S] cluster</name>
        <dbReference type="ChEBI" id="CHEBI:49883"/>
        <label>1</label>
    </ligand>
</feature>
<evidence type="ECO:0000313" key="10">
    <source>
        <dbReference type="EMBL" id="BDV41416.1"/>
    </source>
</evidence>
<evidence type="ECO:0000256" key="1">
    <source>
        <dbReference type="ARBA" id="ARBA00022485"/>
    </source>
</evidence>
<dbReference type="Proteomes" id="UP001317705">
    <property type="component" value="Chromosome"/>
</dbReference>
<keyword evidence="6 8" id="KW-0411">Iron-sulfur</keyword>
<comment type="cofactor">
    <cofactor evidence="8">
        <name>[4Fe-4S] cluster</name>
        <dbReference type="ChEBI" id="CHEBI:49883"/>
    </cofactor>
    <text evidence="8">Binds 2 [4Fe-4S] clusters per subunit. One cluster is coordinated with 3 cysteines and an exchangeable S-adenosyl-L-methionine.</text>
</comment>
<comment type="similarity">
    <text evidence="8">Belongs to the radical SAM superfamily. Lipoyl synthase family.</text>
</comment>
<feature type="binding site" evidence="8">
    <location>
        <position position="46"/>
    </location>
    <ligand>
        <name>[4Fe-4S] cluster</name>
        <dbReference type="ChEBI" id="CHEBI:49883"/>
        <label>1</label>
    </ligand>
</feature>
<keyword evidence="1 8" id="KW-0004">4Fe-4S</keyword>
<dbReference type="PIRSF" id="PIRSF005963">
    <property type="entry name" value="Lipoyl_synth"/>
    <property type="match status" value="1"/>
</dbReference>
<dbReference type="InterPro" id="IPR007197">
    <property type="entry name" value="rSAM"/>
</dbReference>
<evidence type="ECO:0000256" key="2">
    <source>
        <dbReference type="ARBA" id="ARBA00022679"/>
    </source>
</evidence>
<dbReference type="SFLD" id="SFLDS00029">
    <property type="entry name" value="Radical_SAM"/>
    <property type="match status" value="1"/>
</dbReference>
<dbReference type="EMBL" id="AP027151">
    <property type="protein sequence ID" value="BDV41416.1"/>
    <property type="molecule type" value="Genomic_DNA"/>
</dbReference>
<protein>
    <recommendedName>
        <fullName evidence="8">Lipoyl synthase</fullName>
        <ecNumber evidence="8">2.8.1.8</ecNumber>
    </recommendedName>
    <alternativeName>
        <fullName evidence="8">Lip-syn</fullName>
        <shortName evidence="8">LS</shortName>
    </alternativeName>
    <alternativeName>
        <fullName evidence="8">Lipoate synthase</fullName>
    </alternativeName>
    <alternativeName>
        <fullName evidence="8">Lipoic acid synthase</fullName>
    </alternativeName>
    <alternativeName>
        <fullName evidence="8">Sulfur insertion protein LipA</fullName>
    </alternativeName>
</protein>
<evidence type="ECO:0000256" key="6">
    <source>
        <dbReference type="ARBA" id="ARBA00023014"/>
    </source>
</evidence>
<proteinExistence type="inferred from homology"/>
<evidence type="ECO:0000256" key="7">
    <source>
        <dbReference type="ARBA" id="ARBA00047326"/>
    </source>
</evidence>